<dbReference type="Gene3D" id="3.40.140.10">
    <property type="entry name" value="Cytidine Deaminase, domain 2"/>
    <property type="match status" value="1"/>
</dbReference>
<evidence type="ECO:0000259" key="2">
    <source>
        <dbReference type="PROSITE" id="PS50249"/>
    </source>
</evidence>
<feature type="region of interest" description="Disordered" evidence="1">
    <location>
        <begin position="1"/>
        <end position="81"/>
    </location>
</feature>
<dbReference type="AlphaFoldDB" id="A0A9N6WPQ5"/>
<dbReference type="InterPro" id="IPR037518">
    <property type="entry name" value="MPN"/>
</dbReference>
<organism evidence="3">
    <name type="scientific">Evadne anonyx</name>
    <dbReference type="NCBI Taxonomy" id="141404"/>
    <lineage>
        <taxon>Eukaryota</taxon>
        <taxon>Metazoa</taxon>
        <taxon>Ecdysozoa</taxon>
        <taxon>Arthropoda</taxon>
        <taxon>Crustacea</taxon>
        <taxon>Branchiopoda</taxon>
        <taxon>Diplostraca</taxon>
        <taxon>Cladocera</taxon>
        <taxon>Onychopoda</taxon>
        <taxon>Podonidae</taxon>
        <taxon>Evadne</taxon>
    </lineage>
</organism>
<accession>A0A9N6WPQ5</accession>
<feature type="domain" description="MPN" evidence="2">
    <location>
        <begin position="261"/>
        <end position="396"/>
    </location>
</feature>
<evidence type="ECO:0000313" key="3">
    <source>
        <dbReference type="EMBL" id="CAG4642337.1"/>
    </source>
</evidence>
<dbReference type="InterPro" id="IPR040843">
    <property type="entry name" value="RAMA"/>
</dbReference>
<dbReference type="EMBL" id="OC985682">
    <property type="protein sequence ID" value="CAG4642337.1"/>
    <property type="molecule type" value="Genomic_DNA"/>
</dbReference>
<dbReference type="GO" id="GO:0008237">
    <property type="term" value="F:metallopeptidase activity"/>
    <property type="evidence" value="ECO:0007669"/>
    <property type="project" value="InterPro"/>
</dbReference>
<dbReference type="PANTHER" id="PTHR10410">
    <property type="entry name" value="EUKARYOTIC TRANSLATION INITIATION FACTOR 3 -RELATED"/>
    <property type="match status" value="1"/>
</dbReference>
<name>A0A9N6WPQ5_9CRUS</name>
<dbReference type="Pfam" id="PF18755">
    <property type="entry name" value="RAMA"/>
    <property type="match status" value="1"/>
</dbReference>
<dbReference type="SUPFAM" id="SSF102712">
    <property type="entry name" value="JAB1/MPN domain"/>
    <property type="match status" value="1"/>
</dbReference>
<feature type="compositionally biased region" description="Acidic residues" evidence="1">
    <location>
        <begin position="52"/>
        <end position="72"/>
    </location>
</feature>
<dbReference type="CDD" id="cd08067">
    <property type="entry name" value="MPN_2A_DUB"/>
    <property type="match status" value="1"/>
</dbReference>
<protein>
    <submittedName>
        <fullName evidence="3">EOG090X020Z</fullName>
    </submittedName>
</protein>
<dbReference type="PROSITE" id="PS50249">
    <property type="entry name" value="MPN"/>
    <property type="match status" value="1"/>
</dbReference>
<gene>
    <name evidence="3" type="primary">EOG090X020Z</name>
</gene>
<sequence>MESEDSNVSNQIEVGDVVDSNQESPQNVEKTSEPTEPTEINELNNKICEPMDTGDTEVEPEDNPEEHEDEELGEKKLKNSGGFTGRGVTLQMLLEDNILQPKEGAMSLEYMGQKFEGDLLNDGRIRSAEVQEVFGSPSAWALRCKKIVNPEQKYGCGWSSVRYCGRPLDVYKNQWMRKRRLEQISESSPTPDCNAPINDNNEAEMDARQVTKSPAVFKIGFCDRPTFKHETLGNRSTLDDGNLLVETLIFNNFGKLQPFTVSLHTSAAIVIDIHCSLTSSEVVGYLAGIWDMNTNGLTIKRAFPCLSRLADASRGHTMELTIFQAMEAAGLSLVGWYHSHPSAPPTPTVQDIDTQLEYQLKLKGGGDQGYRPCIAMISSPYQRGSDVSEYTELNETSGGSPGCPLTCYWVSPPPESRPQELARPMAMKYTVVPDSYIDQAVYHDIESCLQFYKDAIDRINVSEIWKESVTILDKLKAALITNLKNDQSSTSIRSFLCNKNGNM</sequence>
<dbReference type="InterPro" id="IPR000555">
    <property type="entry name" value="JAMM/MPN+_dom"/>
</dbReference>
<evidence type="ECO:0000256" key="1">
    <source>
        <dbReference type="SAM" id="MobiDB-lite"/>
    </source>
</evidence>
<proteinExistence type="predicted"/>
<dbReference type="Pfam" id="PF01398">
    <property type="entry name" value="JAB"/>
    <property type="match status" value="1"/>
</dbReference>
<reference evidence="3" key="1">
    <citation type="submission" date="2021-04" db="EMBL/GenBank/DDBJ databases">
        <authorList>
            <person name="Cornetti L."/>
        </authorList>
    </citation>
    <scope>NUCLEOTIDE SEQUENCE</scope>
</reference>
<feature type="compositionally biased region" description="Polar residues" evidence="1">
    <location>
        <begin position="1"/>
        <end position="12"/>
    </location>
</feature>
<feature type="compositionally biased region" description="Polar residues" evidence="1">
    <location>
        <begin position="19"/>
        <end position="29"/>
    </location>
</feature>
<dbReference type="InterPro" id="IPR050242">
    <property type="entry name" value="JAMM_MPN+_peptidase_M67A"/>
</dbReference>